<comment type="caution">
    <text evidence="1">The sequence shown here is derived from an EMBL/GenBank/DDBJ whole genome shotgun (WGS) entry which is preliminary data.</text>
</comment>
<sequence length="100" mass="10622">MKIQIARLRNKRQEKPIRQPGLLVRELAHSILIDTAVAGAYGGVCDDDGRVQQPRFIQAVRAGHFAGAVEAEVARVAGPVEPVAAGEDGSNACVYGEVDT</sequence>
<dbReference type="VEuPathDB" id="FungiDB:ACJ73_01519"/>
<evidence type="ECO:0000313" key="1">
    <source>
        <dbReference type="EMBL" id="OJD27079.1"/>
    </source>
</evidence>
<name>A0A1J9RES0_9EURO</name>
<accession>A0A1J9RES0</accession>
<dbReference type="EMBL" id="LGTZ01000140">
    <property type="protein sequence ID" value="OJD27079.1"/>
    <property type="molecule type" value="Genomic_DNA"/>
</dbReference>
<protein>
    <submittedName>
        <fullName evidence="1">Uncharacterized protein</fullName>
    </submittedName>
</protein>
<evidence type="ECO:0000313" key="2">
    <source>
        <dbReference type="Proteomes" id="UP000242791"/>
    </source>
</evidence>
<proteinExistence type="predicted"/>
<gene>
    <name evidence="1" type="ORF">ACJ73_01519</name>
</gene>
<dbReference type="Proteomes" id="UP000242791">
    <property type="component" value="Unassembled WGS sequence"/>
</dbReference>
<reference evidence="1 2" key="1">
    <citation type="submission" date="2015-08" db="EMBL/GenBank/DDBJ databases">
        <title>Emmonsia species relationships and genome sequence.</title>
        <authorList>
            <person name="Cuomo C.A."/>
            <person name="Schwartz I.S."/>
            <person name="Kenyon C."/>
            <person name="De Hoog G.S."/>
            <person name="Govender N.P."/>
            <person name="Botha A."/>
            <person name="Moreno L."/>
            <person name="De Vries M."/>
            <person name="Munoz J.F."/>
            <person name="Stielow J.B."/>
        </authorList>
    </citation>
    <scope>NUCLEOTIDE SEQUENCE [LARGE SCALE GENOMIC DNA]</scope>
    <source>
        <strain evidence="1 2">EI222</strain>
    </source>
</reference>
<keyword evidence="2" id="KW-1185">Reference proteome</keyword>
<dbReference type="AlphaFoldDB" id="A0A1J9RES0"/>
<organism evidence="1 2">
    <name type="scientific">Blastomyces percursus</name>
    <dbReference type="NCBI Taxonomy" id="1658174"/>
    <lineage>
        <taxon>Eukaryota</taxon>
        <taxon>Fungi</taxon>
        <taxon>Dikarya</taxon>
        <taxon>Ascomycota</taxon>
        <taxon>Pezizomycotina</taxon>
        <taxon>Eurotiomycetes</taxon>
        <taxon>Eurotiomycetidae</taxon>
        <taxon>Onygenales</taxon>
        <taxon>Ajellomycetaceae</taxon>
        <taxon>Blastomyces</taxon>
    </lineage>
</organism>